<evidence type="ECO:0000313" key="1">
    <source>
        <dbReference type="EMBL" id="MED6204423.1"/>
    </source>
</evidence>
<accession>A0ABU6Y6S8</accession>
<evidence type="ECO:0000313" key="2">
    <source>
        <dbReference type="Proteomes" id="UP001341840"/>
    </source>
</evidence>
<protein>
    <submittedName>
        <fullName evidence="1">Uncharacterized protein</fullName>
    </submittedName>
</protein>
<dbReference type="EMBL" id="JASCZI010241676">
    <property type="protein sequence ID" value="MED6204423.1"/>
    <property type="molecule type" value="Genomic_DNA"/>
</dbReference>
<gene>
    <name evidence="1" type="ORF">PIB30_009167</name>
</gene>
<proteinExistence type="predicted"/>
<dbReference type="Proteomes" id="UP001341840">
    <property type="component" value="Unassembled WGS sequence"/>
</dbReference>
<sequence length="110" mass="12442">MPAKFALTVEAIAIREALIQANCYGLASKAQSARNKANSSNAEHIEGQQDSGCDTIFLEKTRLIIRDSVKQEIDQSKIHKDEHVRIHRRPWIRAYNIGDERSGQIWSLAI</sequence>
<name>A0ABU6Y6S8_9FABA</name>
<organism evidence="1 2">
    <name type="scientific">Stylosanthes scabra</name>
    <dbReference type="NCBI Taxonomy" id="79078"/>
    <lineage>
        <taxon>Eukaryota</taxon>
        <taxon>Viridiplantae</taxon>
        <taxon>Streptophyta</taxon>
        <taxon>Embryophyta</taxon>
        <taxon>Tracheophyta</taxon>
        <taxon>Spermatophyta</taxon>
        <taxon>Magnoliopsida</taxon>
        <taxon>eudicotyledons</taxon>
        <taxon>Gunneridae</taxon>
        <taxon>Pentapetalae</taxon>
        <taxon>rosids</taxon>
        <taxon>fabids</taxon>
        <taxon>Fabales</taxon>
        <taxon>Fabaceae</taxon>
        <taxon>Papilionoideae</taxon>
        <taxon>50 kb inversion clade</taxon>
        <taxon>dalbergioids sensu lato</taxon>
        <taxon>Dalbergieae</taxon>
        <taxon>Pterocarpus clade</taxon>
        <taxon>Stylosanthes</taxon>
    </lineage>
</organism>
<keyword evidence="2" id="KW-1185">Reference proteome</keyword>
<reference evidence="1 2" key="1">
    <citation type="journal article" date="2023" name="Plants (Basel)">
        <title>Bridging the Gap: Combining Genomics and Transcriptomics Approaches to Understand Stylosanthes scabra, an Orphan Legume from the Brazilian Caatinga.</title>
        <authorList>
            <person name="Ferreira-Neto J.R.C."/>
            <person name="da Silva M.D."/>
            <person name="Binneck E."/>
            <person name="de Melo N.F."/>
            <person name="da Silva R.H."/>
            <person name="de Melo A.L.T.M."/>
            <person name="Pandolfi V."/>
            <person name="Bustamante F.O."/>
            <person name="Brasileiro-Vidal A.C."/>
            <person name="Benko-Iseppon A.M."/>
        </authorList>
    </citation>
    <scope>NUCLEOTIDE SEQUENCE [LARGE SCALE GENOMIC DNA]</scope>
    <source>
        <tissue evidence="1">Leaves</tissue>
    </source>
</reference>
<comment type="caution">
    <text evidence="1">The sequence shown here is derived from an EMBL/GenBank/DDBJ whole genome shotgun (WGS) entry which is preliminary data.</text>
</comment>